<gene>
    <name evidence="1" type="ORF">rCG_22708</name>
</gene>
<proteinExistence type="predicted"/>
<accession>A6JYE5</accession>
<dbReference type="Proteomes" id="UP000234681">
    <property type="component" value="Chromosome 8"/>
</dbReference>
<evidence type="ECO:0000313" key="1">
    <source>
        <dbReference type="EMBL" id="EDL83331.1"/>
    </source>
</evidence>
<organism evidence="1 2">
    <name type="scientific">Rattus norvegicus</name>
    <name type="common">Rat</name>
    <dbReference type="NCBI Taxonomy" id="10116"/>
    <lineage>
        <taxon>Eukaryota</taxon>
        <taxon>Metazoa</taxon>
        <taxon>Chordata</taxon>
        <taxon>Craniata</taxon>
        <taxon>Vertebrata</taxon>
        <taxon>Euteleostomi</taxon>
        <taxon>Mammalia</taxon>
        <taxon>Eutheria</taxon>
        <taxon>Euarchontoglires</taxon>
        <taxon>Glires</taxon>
        <taxon>Rodentia</taxon>
        <taxon>Myomorpha</taxon>
        <taxon>Muroidea</taxon>
        <taxon>Muridae</taxon>
        <taxon>Murinae</taxon>
        <taxon>Rattus</taxon>
    </lineage>
</organism>
<name>A6JYE5_RAT</name>
<evidence type="ECO:0000313" key="2">
    <source>
        <dbReference type="Proteomes" id="UP000234681"/>
    </source>
</evidence>
<dbReference type="EMBL" id="CH474007">
    <property type="protein sequence ID" value="EDL83331.1"/>
    <property type="molecule type" value="Genomic_DNA"/>
</dbReference>
<dbReference type="AlphaFoldDB" id="A6JYE5"/>
<sequence>MLILSNFKNNLMPRPSPLEHMPRHIFVETHHPPYSHFGLSSASPKRLPFIPKGKIKYSCYMEMLVKKFDKIPEMQSTYGGKVYCDLWFQGLQSMVSCPYCFDRVAAQYIMEGANERGNLLTS</sequence>
<reference evidence="1 2" key="1">
    <citation type="submission" date="2005-09" db="EMBL/GenBank/DDBJ databases">
        <authorList>
            <person name="Mural R.J."/>
            <person name="Li P.W."/>
            <person name="Adams M.D."/>
            <person name="Amanatides P.G."/>
            <person name="Baden-Tillson H."/>
            <person name="Barnstead M."/>
            <person name="Chin S.H."/>
            <person name="Dew I."/>
            <person name="Evans C.A."/>
            <person name="Ferriera S."/>
            <person name="Flanigan M."/>
            <person name="Fosler C."/>
            <person name="Glodek A."/>
            <person name="Gu Z."/>
            <person name="Holt R.A."/>
            <person name="Jennings D."/>
            <person name="Kraft C.L."/>
            <person name="Lu F."/>
            <person name="Nguyen T."/>
            <person name="Nusskern D.R."/>
            <person name="Pfannkoch C.M."/>
            <person name="Sitter C."/>
            <person name="Sutton G.G."/>
            <person name="Venter J.C."/>
            <person name="Wang Z."/>
            <person name="Woodage T."/>
            <person name="Zheng X.H."/>
            <person name="Zhong F."/>
        </authorList>
    </citation>
    <scope>NUCLEOTIDE SEQUENCE [LARGE SCALE GENOMIC DNA]</scope>
    <source>
        <strain>BN</strain>
        <strain evidence="2">Sprague-Dawley</strain>
    </source>
</reference>
<protein>
    <submittedName>
        <fullName evidence="1">RCG22708</fullName>
    </submittedName>
</protein>